<reference evidence="3" key="1">
    <citation type="submission" date="2020-10" db="EMBL/GenBank/DDBJ databases">
        <authorList>
            <person name="Castelo-Branco R."/>
            <person name="Eusebio N."/>
            <person name="Adriana R."/>
            <person name="Vieira A."/>
            <person name="Brugerolle De Fraissinette N."/>
            <person name="Rezende De Castro R."/>
            <person name="Schneider M.P."/>
            <person name="Vasconcelos V."/>
            <person name="Leao P.N."/>
        </authorList>
    </citation>
    <scope>NUCLEOTIDE SEQUENCE</scope>
    <source>
        <strain evidence="3">LEGE 11480</strain>
    </source>
</reference>
<dbReference type="EMBL" id="JADEXQ010000092">
    <property type="protein sequence ID" value="MBE9032187.1"/>
    <property type="molecule type" value="Genomic_DNA"/>
</dbReference>
<dbReference type="InterPro" id="IPR018638">
    <property type="entry name" value="DUF2061_membrane"/>
</dbReference>
<dbReference type="Pfam" id="PF09834">
    <property type="entry name" value="DUF2061"/>
    <property type="match status" value="1"/>
</dbReference>
<gene>
    <name evidence="3" type="ORF">IQ266_20825</name>
</gene>
<keyword evidence="1" id="KW-1133">Transmembrane helix</keyword>
<proteinExistence type="predicted"/>
<keyword evidence="1" id="KW-0472">Membrane</keyword>
<evidence type="ECO:0000313" key="4">
    <source>
        <dbReference type="Proteomes" id="UP000625316"/>
    </source>
</evidence>
<keyword evidence="1" id="KW-0812">Transmembrane</keyword>
<sequence length="98" mass="11560">MSNNKLLTKPYTQTRFRTNEKSLKESHIRTLLKTLSWRIIATATTVTIAYIIFGNISSALKVGGIEFFAKMLIYYCHERAWQIRPRGRVRNWLRRKNA</sequence>
<organism evidence="3 4">
    <name type="scientific">Romeriopsis navalis LEGE 11480</name>
    <dbReference type="NCBI Taxonomy" id="2777977"/>
    <lineage>
        <taxon>Bacteria</taxon>
        <taxon>Bacillati</taxon>
        <taxon>Cyanobacteriota</taxon>
        <taxon>Cyanophyceae</taxon>
        <taxon>Leptolyngbyales</taxon>
        <taxon>Leptolyngbyaceae</taxon>
        <taxon>Romeriopsis</taxon>
        <taxon>Romeriopsis navalis</taxon>
    </lineage>
</organism>
<protein>
    <submittedName>
        <fullName evidence="3">DUF2061 domain-containing protein</fullName>
    </submittedName>
</protein>
<keyword evidence="4" id="KW-1185">Reference proteome</keyword>
<evidence type="ECO:0000259" key="2">
    <source>
        <dbReference type="Pfam" id="PF09834"/>
    </source>
</evidence>
<feature type="transmembrane region" description="Helical" evidence="1">
    <location>
        <begin position="35"/>
        <end position="53"/>
    </location>
</feature>
<comment type="caution">
    <text evidence="3">The sequence shown here is derived from an EMBL/GenBank/DDBJ whole genome shotgun (WGS) entry which is preliminary data.</text>
</comment>
<evidence type="ECO:0000256" key="1">
    <source>
        <dbReference type="SAM" id="Phobius"/>
    </source>
</evidence>
<name>A0A928VR29_9CYAN</name>
<dbReference type="Proteomes" id="UP000625316">
    <property type="component" value="Unassembled WGS sequence"/>
</dbReference>
<evidence type="ECO:0000313" key="3">
    <source>
        <dbReference type="EMBL" id="MBE9032187.1"/>
    </source>
</evidence>
<feature type="domain" description="DUF2061" evidence="2">
    <location>
        <begin position="31"/>
        <end position="82"/>
    </location>
</feature>
<dbReference type="AlphaFoldDB" id="A0A928VR29"/>
<accession>A0A928VR29</accession>